<dbReference type="Proteomes" id="UP000677228">
    <property type="component" value="Unassembled WGS sequence"/>
</dbReference>
<dbReference type="Gene3D" id="3.40.630.10">
    <property type="entry name" value="Zn peptidases"/>
    <property type="match status" value="1"/>
</dbReference>
<gene>
    <name evidence="2" type="ORF">OVA965_LOCUS41706</name>
    <name evidence="3" type="ORF">TMI583_LOCUS43421</name>
</gene>
<dbReference type="AlphaFoldDB" id="A0A8S2FZT7"/>
<organism evidence="2 4">
    <name type="scientific">Didymodactylos carnosus</name>
    <dbReference type="NCBI Taxonomy" id="1234261"/>
    <lineage>
        <taxon>Eukaryota</taxon>
        <taxon>Metazoa</taxon>
        <taxon>Spiralia</taxon>
        <taxon>Gnathifera</taxon>
        <taxon>Rotifera</taxon>
        <taxon>Eurotatoria</taxon>
        <taxon>Bdelloidea</taxon>
        <taxon>Philodinida</taxon>
        <taxon>Philodinidae</taxon>
        <taxon>Didymodactylos</taxon>
    </lineage>
</organism>
<accession>A0A8S2FZT7</accession>
<evidence type="ECO:0000313" key="4">
    <source>
        <dbReference type="Proteomes" id="UP000677228"/>
    </source>
</evidence>
<name>A0A8S2FZT7_9BILA</name>
<reference evidence="2" key="1">
    <citation type="submission" date="2021-02" db="EMBL/GenBank/DDBJ databases">
        <authorList>
            <person name="Nowell W R."/>
        </authorList>
    </citation>
    <scope>NUCLEOTIDE SEQUENCE</scope>
</reference>
<dbReference type="Pfam" id="PF04389">
    <property type="entry name" value="Peptidase_M28"/>
    <property type="match status" value="1"/>
</dbReference>
<dbReference type="Proteomes" id="UP000682733">
    <property type="component" value="Unassembled WGS sequence"/>
</dbReference>
<evidence type="ECO:0000259" key="1">
    <source>
        <dbReference type="Pfam" id="PF04389"/>
    </source>
</evidence>
<dbReference type="EMBL" id="CAJOBA010072444">
    <property type="protein sequence ID" value="CAF4399209.1"/>
    <property type="molecule type" value="Genomic_DNA"/>
</dbReference>
<dbReference type="EMBL" id="CAJNOK010048932">
    <property type="protein sequence ID" value="CAF1594098.1"/>
    <property type="molecule type" value="Genomic_DNA"/>
</dbReference>
<sequence length="127" mass="14471">DSKIFDGRSDYGPFLFAGIVCSGLSAGVDLTKTKEQRDRYYRLLNEEGGMANVVYDPCYHQQCDTIENINPVIYEILVKAAAYMIEYLGQLNDLKTWLYPNGQTTRSLPSLNINDVVLNNYYRAKDL</sequence>
<proteinExistence type="predicted"/>
<dbReference type="InterPro" id="IPR007484">
    <property type="entry name" value="Peptidase_M28"/>
</dbReference>
<comment type="caution">
    <text evidence="2">The sequence shown here is derived from an EMBL/GenBank/DDBJ whole genome shotgun (WGS) entry which is preliminary data.</text>
</comment>
<evidence type="ECO:0000313" key="3">
    <source>
        <dbReference type="EMBL" id="CAF4399209.1"/>
    </source>
</evidence>
<feature type="domain" description="Peptidase M28" evidence="1">
    <location>
        <begin position="3"/>
        <end position="78"/>
    </location>
</feature>
<protein>
    <recommendedName>
        <fullName evidence="1">Peptidase M28 domain-containing protein</fullName>
    </recommendedName>
</protein>
<evidence type="ECO:0000313" key="2">
    <source>
        <dbReference type="EMBL" id="CAF1594098.1"/>
    </source>
</evidence>
<feature type="non-terminal residue" evidence="2">
    <location>
        <position position="1"/>
    </location>
</feature>
<dbReference type="SUPFAM" id="SSF53187">
    <property type="entry name" value="Zn-dependent exopeptidases"/>
    <property type="match status" value="1"/>
</dbReference>